<feature type="region of interest" description="Disordered" evidence="1">
    <location>
        <begin position="1"/>
        <end position="22"/>
    </location>
</feature>
<proteinExistence type="predicted"/>
<protein>
    <recommendedName>
        <fullName evidence="2">SAP domain-containing protein</fullName>
    </recommendedName>
</protein>
<feature type="compositionally biased region" description="Low complexity" evidence="1">
    <location>
        <begin position="137"/>
        <end position="153"/>
    </location>
</feature>
<evidence type="ECO:0000256" key="1">
    <source>
        <dbReference type="SAM" id="MobiDB-lite"/>
    </source>
</evidence>
<feature type="compositionally biased region" description="Basic and acidic residues" evidence="1">
    <location>
        <begin position="1"/>
        <end position="11"/>
    </location>
</feature>
<feature type="region of interest" description="Disordered" evidence="1">
    <location>
        <begin position="281"/>
        <end position="305"/>
    </location>
</feature>
<feature type="region of interest" description="Disordered" evidence="1">
    <location>
        <begin position="248"/>
        <end position="267"/>
    </location>
</feature>
<feature type="region of interest" description="Disordered" evidence="1">
    <location>
        <begin position="43"/>
        <end position="62"/>
    </location>
</feature>
<dbReference type="InterPro" id="IPR036361">
    <property type="entry name" value="SAP_dom_sf"/>
</dbReference>
<dbReference type="Pfam" id="PF02037">
    <property type="entry name" value="SAP"/>
    <property type="match status" value="1"/>
</dbReference>
<reference evidence="3 4" key="1">
    <citation type="submission" date="2022-11" db="EMBL/GenBank/DDBJ databases">
        <title>Mucor velutinosus strain NIH1002 WGS.</title>
        <authorList>
            <person name="Subramanian P."/>
            <person name="Mullikin J.C."/>
            <person name="Segre J.A."/>
            <person name="Zelazny A.M."/>
        </authorList>
    </citation>
    <scope>NUCLEOTIDE SEQUENCE [LARGE SCALE GENOMIC DNA]</scope>
    <source>
        <strain evidence="3 4">NIH1002</strain>
    </source>
</reference>
<feature type="region of interest" description="Disordered" evidence="1">
    <location>
        <begin position="195"/>
        <end position="234"/>
    </location>
</feature>
<dbReference type="SMART" id="SM00513">
    <property type="entry name" value="SAP"/>
    <property type="match status" value="1"/>
</dbReference>
<feature type="domain" description="SAP" evidence="2">
    <location>
        <begin position="395"/>
        <end position="429"/>
    </location>
</feature>
<dbReference type="InterPro" id="IPR003034">
    <property type="entry name" value="SAP_dom"/>
</dbReference>
<evidence type="ECO:0000313" key="4">
    <source>
        <dbReference type="Proteomes" id="UP001304243"/>
    </source>
</evidence>
<organism evidence="3 4">
    <name type="scientific">Mucor velutinosus</name>
    <dbReference type="NCBI Taxonomy" id="708070"/>
    <lineage>
        <taxon>Eukaryota</taxon>
        <taxon>Fungi</taxon>
        <taxon>Fungi incertae sedis</taxon>
        <taxon>Mucoromycota</taxon>
        <taxon>Mucoromycotina</taxon>
        <taxon>Mucoromycetes</taxon>
        <taxon>Mucorales</taxon>
        <taxon>Mucorineae</taxon>
        <taxon>Mucoraceae</taxon>
        <taxon>Mucor</taxon>
    </lineage>
</organism>
<evidence type="ECO:0000259" key="2">
    <source>
        <dbReference type="PROSITE" id="PS50800"/>
    </source>
</evidence>
<dbReference type="SUPFAM" id="SSF68906">
    <property type="entry name" value="SAP domain"/>
    <property type="match status" value="1"/>
</dbReference>
<feature type="compositionally biased region" description="Polar residues" evidence="1">
    <location>
        <begin position="195"/>
        <end position="205"/>
    </location>
</feature>
<dbReference type="PROSITE" id="PS50800">
    <property type="entry name" value="SAP"/>
    <property type="match status" value="1"/>
</dbReference>
<comment type="caution">
    <text evidence="3">The sequence shown here is derived from an EMBL/GenBank/DDBJ whole genome shotgun (WGS) entry which is preliminary data.</text>
</comment>
<sequence>MYFYNQDKDDPQQQNALFGHSFDDTSTMNNPFLSFSQSLPSQSFDNTSYQNDTSPSPSNNQDMLFSQQLNDYNFFDQDNALFSDAHLDPNMLLGTMSNDEQQAILFSDPNFIRQQQLLQEQQQKANKMMLENDKDISTSSSSPSSTVAAAAATTTAPHSNLSAMFNTPSSVSSNTVLKPQLEPINLITSQEQKNNFANSQNNRRSISGKSASLIPLSSSTPSSTSESTGGIDHQRRFNELQARFRVNYAKKSQKQQQQQPQDDLTGTSMPITYAEQRSFLSSSFTDGTGPSRRKLSLDPTSSKSNRIIREPGKIKVVGGTAGYNSNGNVGGAGKSATAAAAMAMPININNSTNTATMARTMPIQIQRVHRANAFQSFDLEQRQKRLDDQLVKVDFEDITVSELKDMLRQRGKPATGKKAMLVQRLQEERDMIQHARANGIPIANRNAQPTTTSTTPSSGSFLAEGSSPILSSPMMEHAASLPDLSSSPTAVGLGSLNRSIADMHIGSPPMTSQQSRRFAPYSSPRVASTNNNNLSATGNVDLYSSSMPTGSLDMMMMQQHDQQQQQMQKQTEPRVMRGFNFGKKSYAPFASSALATPDREDESDPFDQLEKISENPTYNNNTTGDMEWTDPSIELMLQQGDMEFQDKSADELLSFLATSNPEFDGSQFMYNNQDLLNNNFQNFGGGSDLSSVMFDGYTTMDDQNLHQHSSEHHHS</sequence>
<feature type="compositionally biased region" description="Low complexity" evidence="1">
    <location>
        <begin position="449"/>
        <end position="458"/>
    </location>
</feature>
<evidence type="ECO:0000313" key="3">
    <source>
        <dbReference type="EMBL" id="KAK4510747.1"/>
    </source>
</evidence>
<feature type="region of interest" description="Disordered" evidence="1">
    <location>
        <begin position="444"/>
        <end position="467"/>
    </location>
</feature>
<name>A0AAN7D5C3_9FUNG</name>
<gene>
    <name evidence="3" type="ORF">ATC70_005180</name>
</gene>
<dbReference type="GeneID" id="89948866"/>
<dbReference type="AlphaFoldDB" id="A0AAN7D5C3"/>
<accession>A0AAN7D5C3</accession>
<feature type="compositionally biased region" description="Polar residues" evidence="1">
    <location>
        <begin position="45"/>
        <end position="62"/>
    </location>
</feature>
<dbReference type="Proteomes" id="UP001304243">
    <property type="component" value="Unassembled WGS sequence"/>
</dbReference>
<dbReference type="RefSeq" id="XP_064677413.1">
    <property type="nucleotide sequence ID" value="XM_064824477.1"/>
</dbReference>
<feature type="compositionally biased region" description="Low complexity" evidence="1">
    <location>
        <begin position="207"/>
        <end position="231"/>
    </location>
</feature>
<feature type="region of interest" description="Disordered" evidence="1">
    <location>
        <begin position="134"/>
        <end position="153"/>
    </location>
</feature>
<keyword evidence="4" id="KW-1185">Reference proteome</keyword>
<dbReference type="Gene3D" id="1.10.720.30">
    <property type="entry name" value="SAP domain"/>
    <property type="match status" value="1"/>
</dbReference>
<dbReference type="EMBL" id="JASEJX010000033">
    <property type="protein sequence ID" value="KAK4510747.1"/>
    <property type="molecule type" value="Genomic_DNA"/>
</dbReference>